<proteinExistence type="predicted"/>
<dbReference type="GO" id="GO:0005829">
    <property type="term" value="C:cytosol"/>
    <property type="evidence" value="ECO:0007669"/>
    <property type="project" value="TreeGrafter"/>
</dbReference>
<keyword evidence="1" id="KW-0479">Metal-binding</keyword>
<keyword evidence="5" id="KW-1185">Reference proteome</keyword>
<sequence length="211" mass="23452">MITAICDVLKTCYDRGWVSTRDGNGSVRRKHENWIYITPSGAKKHRLDAENLIKLEFQADGSLVKVPQEATGKPSGELELHRRLLREIPDTRTVVHAHPTYTIAAMYAGFDLQALSEEFPEIHRYTRVAANVPNVPAISRELAEATCEALELQADGSISADIVGLDRHGVIAVARDPWGAFEHVERLEHVCQIVLASGKRPHEIGSIDEDK</sequence>
<organism evidence="4 5">
    <name type="scientific">Novimethylophilus kurashikiensis</name>
    <dbReference type="NCBI Taxonomy" id="1825523"/>
    <lineage>
        <taxon>Bacteria</taxon>
        <taxon>Pseudomonadati</taxon>
        <taxon>Pseudomonadota</taxon>
        <taxon>Betaproteobacteria</taxon>
        <taxon>Nitrosomonadales</taxon>
        <taxon>Methylophilaceae</taxon>
        <taxon>Novimethylophilus</taxon>
    </lineage>
</organism>
<dbReference type="EMBL" id="BDOQ01000013">
    <property type="protein sequence ID" value="GBG15141.1"/>
    <property type="molecule type" value="Genomic_DNA"/>
</dbReference>
<dbReference type="PANTHER" id="PTHR22789:SF0">
    <property type="entry name" value="3-OXO-TETRONATE 4-PHOSPHATE DECARBOXYLASE-RELATED"/>
    <property type="match status" value="1"/>
</dbReference>
<dbReference type="SMART" id="SM01007">
    <property type="entry name" value="Aldolase_II"/>
    <property type="match status" value="1"/>
</dbReference>
<dbReference type="AlphaFoldDB" id="A0A2R5FFJ7"/>
<dbReference type="OrthoDB" id="9781197at2"/>
<dbReference type="GO" id="GO:0019323">
    <property type="term" value="P:pentose catabolic process"/>
    <property type="evidence" value="ECO:0007669"/>
    <property type="project" value="TreeGrafter"/>
</dbReference>
<keyword evidence="2 4" id="KW-0456">Lyase</keyword>
<dbReference type="SUPFAM" id="SSF53639">
    <property type="entry name" value="AraD/HMP-PK domain-like"/>
    <property type="match status" value="1"/>
</dbReference>
<gene>
    <name evidence="4" type="primary">fucA</name>
    <name evidence="4" type="ORF">NMK_2744</name>
</gene>
<evidence type="ECO:0000256" key="1">
    <source>
        <dbReference type="ARBA" id="ARBA00022723"/>
    </source>
</evidence>
<evidence type="ECO:0000259" key="3">
    <source>
        <dbReference type="SMART" id="SM01007"/>
    </source>
</evidence>
<accession>A0A2R5FFJ7</accession>
<evidence type="ECO:0000313" key="4">
    <source>
        <dbReference type="EMBL" id="GBG15141.1"/>
    </source>
</evidence>
<dbReference type="InterPro" id="IPR050197">
    <property type="entry name" value="Aldolase_class_II_sugar_metab"/>
</dbReference>
<evidence type="ECO:0000313" key="5">
    <source>
        <dbReference type="Proteomes" id="UP000245081"/>
    </source>
</evidence>
<feature type="domain" description="Class II aldolase/adducin N-terminal" evidence="3">
    <location>
        <begin position="3"/>
        <end position="195"/>
    </location>
</feature>
<dbReference type="Proteomes" id="UP000245081">
    <property type="component" value="Unassembled WGS sequence"/>
</dbReference>
<comment type="caution">
    <text evidence="4">The sequence shown here is derived from an EMBL/GenBank/DDBJ whole genome shotgun (WGS) entry which is preliminary data.</text>
</comment>
<dbReference type="GO" id="GO:0046872">
    <property type="term" value="F:metal ion binding"/>
    <property type="evidence" value="ECO:0007669"/>
    <property type="project" value="UniProtKB-KW"/>
</dbReference>
<dbReference type="Pfam" id="PF00596">
    <property type="entry name" value="Aldolase_II"/>
    <property type="match status" value="1"/>
</dbReference>
<dbReference type="InterPro" id="IPR001303">
    <property type="entry name" value="Aldolase_II/adducin_N"/>
</dbReference>
<reference evidence="4 5" key="1">
    <citation type="journal article" date="2018" name="Environ. Microbiol.">
        <title>Isolation and genomic characterization of Novimethylophilus kurashikiensis gen. nov. sp. nov., a new lanthanide-dependent methylotrophic species of Methylophilaceae.</title>
        <authorList>
            <person name="Lv H."/>
            <person name="Sahin N."/>
            <person name="Tani A."/>
        </authorList>
    </citation>
    <scope>NUCLEOTIDE SEQUENCE [LARGE SCALE GENOMIC DNA]</scope>
    <source>
        <strain evidence="4 5">La2-4</strain>
    </source>
</reference>
<protein>
    <submittedName>
        <fullName evidence="4">L-fuculose-phosphate aldolase</fullName>
        <ecNumber evidence="4">4.1.2.17</ecNumber>
    </submittedName>
</protein>
<evidence type="ECO:0000256" key="2">
    <source>
        <dbReference type="ARBA" id="ARBA00023239"/>
    </source>
</evidence>
<dbReference type="EC" id="4.1.2.17" evidence="4"/>
<dbReference type="Gene3D" id="3.40.225.10">
    <property type="entry name" value="Class II aldolase/adducin N-terminal domain"/>
    <property type="match status" value="1"/>
</dbReference>
<dbReference type="GO" id="GO:0008738">
    <property type="term" value="F:L-fuculose-phosphate aldolase activity"/>
    <property type="evidence" value="ECO:0007669"/>
    <property type="project" value="UniProtKB-EC"/>
</dbReference>
<dbReference type="RefSeq" id="WP_109016296.1">
    <property type="nucleotide sequence ID" value="NZ_BDOQ01000013.1"/>
</dbReference>
<dbReference type="PANTHER" id="PTHR22789">
    <property type="entry name" value="FUCULOSE PHOSPHATE ALDOLASE"/>
    <property type="match status" value="1"/>
</dbReference>
<dbReference type="InterPro" id="IPR036409">
    <property type="entry name" value="Aldolase_II/adducin_N_sf"/>
</dbReference>
<name>A0A2R5FFJ7_9PROT</name>